<dbReference type="Pfam" id="PF00361">
    <property type="entry name" value="Proton_antipo_M"/>
    <property type="match status" value="1"/>
</dbReference>
<dbReference type="GO" id="GO:0008137">
    <property type="term" value="F:NADH dehydrogenase (ubiquinone) activity"/>
    <property type="evidence" value="ECO:0007669"/>
    <property type="project" value="UniProtKB-UniRule"/>
</dbReference>
<feature type="transmembrane region" description="Helical" evidence="17">
    <location>
        <begin position="41"/>
        <end position="62"/>
    </location>
</feature>
<evidence type="ECO:0000256" key="2">
    <source>
        <dbReference type="ARBA" id="ARBA00004225"/>
    </source>
</evidence>
<feature type="transmembrane region" description="Helical" evidence="17">
    <location>
        <begin position="93"/>
        <end position="113"/>
    </location>
</feature>
<evidence type="ECO:0000256" key="13">
    <source>
        <dbReference type="ARBA" id="ARBA00023075"/>
    </source>
</evidence>
<dbReference type="AlphaFoldDB" id="A0A343SSJ6"/>
<feature type="transmembrane region" description="Helical" evidence="17">
    <location>
        <begin position="151"/>
        <end position="172"/>
    </location>
</feature>
<keyword evidence="6 17" id="KW-0813">Transport</keyword>
<dbReference type="PANTHER" id="PTHR43507:SF20">
    <property type="entry name" value="NADH-UBIQUINONE OXIDOREDUCTASE CHAIN 4"/>
    <property type="match status" value="1"/>
</dbReference>
<comment type="function">
    <text evidence="1">Core subunit of the mitochondrial membrane respiratory chain NADH dehydrogenase (Complex I) that is believed to belong to the minimal assembly required for catalysis. Complex I functions in the transfer of electrons from NADH to the respiratory chain. The immediate electron acceptor for the enzyme is believed to be ubiquinone.</text>
</comment>
<protein>
    <recommendedName>
        <fullName evidence="5 17">NADH-ubiquinone oxidoreductase chain 4</fullName>
        <ecNumber evidence="4 17">7.1.1.2</ecNumber>
    </recommendedName>
</protein>
<dbReference type="EC" id="7.1.1.2" evidence="4 17"/>
<feature type="transmembrane region" description="Helical" evidence="17">
    <location>
        <begin position="241"/>
        <end position="263"/>
    </location>
</feature>
<dbReference type="PRINTS" id="PR01437">
    <property type="entry name" value="NUOXDRDTASE4"/>
</dbReference>
<feature type="transmembrane region" description="Helical" evidence="17">
    <location>
        <begin position="303"/>
        <end position="325"/>
    </location>
</feature>
<name>A0A343SSJ6_9HEMI</name>
<feature type="transmembrane region" description="Helical" evidence="17">
    <location>
        <begin position="125"/>
        <end position="145"/>
    </location>
</feature>
<dbReference type="GO" id="GO:0048039">
    <property type="term" value="F:ubiquinone binding"/>
    <property type="evidence" value="ECO:0007669"/>
    <property type="project" value="TreeGrafter"/>
</dbReference>
<feature type="domain" description="NADH:quinone oxidoreductase/Mrp antiporter transmembrane" evidence="18">
    <location>
        <begin position="88"/>
        <end position="353"/>
    </location>
</feature>
<proteinExistence type="inferred from homology"/>
<feature type="transmembrane region" description="Helical" evidence="17">
    <location>
        <begin position="345"/>
        <end position="371"/>
    </location>
</feature>
<keyword evidence="7 17" id="KW-0679">Respiratory chain</keyword>
<evidence type="ECO:0000313" key="19">
    <source>
        <dbReference type="EMBL" id="AUT13414.1"/>
    </source>
</evidence>
<evidence type="ECO:0000256" key="4">
    <source>
        <dbReference type="ARBA" id="ARBA00012944"/>
    </source>
</evidence>
<dbReference type="InterPro" id="IPR003918">
    <property type="entry name" value="NADH_UbQ_OxRdtase"/>
</dbReference>
<dbReference type="PANTHER" id="PTHR43507">
    <property type="entry name" value="NADH-UBIQUINONE OXIDOREDUCTASE CHAIN 4"/>
    <property type="match status" value="1"/>
</dbReference>
<comment type="subcellular location">
    <subcellularLocation>
        <location evidence="2 17">Mitochondrion membrane</location>
        <topology evidence="2 17">Multi-pass membrane protein</topology>
    </subcellularLocation>
</comment>
<feature type="transmembrane region" description="Helical" evidence="17">
    <location>
        <begin position="392"/>
        <end position="412"/>
    </location>
</feature>
<keyword evidence="8 17" id="KW-0812">Transmembrane</keyword>
<evidence type="ECO:0000256" key="10">
    <source>
        <dbReference type="ARBA" id="ARBA00022982"/>
    </source>
</evidence>
<reference evidence="19" key="1">
    <citation type="submission" date="2017-07" db="EMBL/GenBank/DDBJ databases">
        <authorList>
            <person name="Sun Z.S."/>
            <person name="Albrecht U."/>
            <person name="Echele G."/>
            <person name="Lee C.C."/>
        </authorList>
    </citation>
    <scope>NUCLEOTIDE SEQUENCE</scope>
</reference>
<sequence length="413" mass="48630">MLELIIMTYFIFVGLSWTLTMNFFLLIFLFNLLMIYDSGVYMLKMVMILLSIWLMMMMFFSVDYFEEKFMLSFMFMLLFYFLMMVFYSESMIMFYIGFEVSVIPVLLIIYGWGFQPDRLEAGFYMILYTIFFSFPLLVGVYIYEYQLMKKIILMFLLAFLVKFPLFGIHLWLPRAHVEAPVFGSMILAGVMLKLGGYGLIKISFLDGDKIFFYSEWLVIYSMMGGLILSFICFMQSDMKVLIAYSSIVHMSLILSGLLTFFYFGLIGSIFMMVGHGLCSSGLFCILGFSYFRSHSRSIFINQGFLQILPICTFWWFLFCMGNLSFPPSLNLAGEIFLLTSLVSWNLSFFLVLLIIMFSFFSSLYSIYLFSFSQHGFMKKMFTQNFFFLKESLVMFLHWVPLNFLILDLSLFFY</sequence>
<comment type="catalytic activity">
    <reaction evidence="16 17">
        <text>a ubiquinone + NADH + 5 H(+)(in) = a ubiquinol + NAD(+) + 4 H(+)(out)</text>
        <dbReference type="Rhea" id="RHEA:29091"/>
        <dbReference type="Rhea" id="RHEA-COMP:9565"/>
        <dbReference type="Rhea" id="RHEA-COMP:9566"/>
        <dbReference type="ChEBI" id="CHEBI:15378"/>
        <dbReference type="ChEBI" id="CHEBI:16389"/>
        <dbReference type="ChEBI" id="CHEBI:17976"/>
        <dbReference type="ChEBI" id="CHEBI:57540"/>
        <dbReference type="ChEBI" id="CHEBI:57945"/>
        <dbReference type="EC" id="7.1.1.2"/>
    </reaction>
</comment>
<keyword evidence="11 17" id="KW-1133">Transmembrane helix</keyword>
<gene>
    <name evidence="19" type="primary">nad4</name>
</gene>
<evidence type="ECO:0000256" key="11">
    <source>
        <dbReference type="ARBA" id="ARBA00022989"/>
    </source>
</evidence>
<dbReference type="EMBL" id="MF443235">
    <property type="protein sequence ID" value="AUT13414.1"/>
    <property type="molecule type" value="Genomic_DNA"/>
</dbReference>
<dbReference type="GO" id="GO:0031966">
    <property type="term" value="C:mitochondrial membrane"/>
    <property type="evidence" value="ECO:0007669"/>
    <property type="project" value="UniProtKB-SubCell"/>
</dbReference>
<evidence type="ECO:0000256" key="1">
    <source>
        <dbReference type="ARBA" id="ARBA00003257"/>
    </source>
</evidence>
<evidence type="ECO:0000256" key="14">
    <source>
        <dbReference type="ARBA" id="ARBA00023128"/>
    </source>
</evidence>
<accession>A0A343SSJ6</accession>
<dbReference type="GO" id="GO:0003954">
    <property type="term" value="F:NADH dehydrogenase activity"/>
    <property type="evidence" value="ECO:0007669"/>
    <property type="project" value="TreeGrafter"/>
</dbReference>
<organism evidence="19">
    <name type="scientific">Mycopsylla gardenensis</name>
    <dbReference type="NCBI Taxonomy" id="2008466"/>
    <lineage>
        <taxon>Eukaryota</taxon>
        <taxon>Metazoa</taxon>
        <taxon>Ecdysozoa</taxon>
        <taxon>Arthropoda</taxon>
        <taxon>Hexapoda</taxon>
        <taxon>Insecta</taxon>
        <taxon>Pterygota</taxon>
        <taxon>Neoptera</taxon>
        <taxon>Paraneoptera</taxon>
        <taxon>Hemiptera</taxon>
        <taxon>Sternorrhyncha</taxon>
        <taxon>Psylloidea</taxon>
        <taxon>Carsidaridae</taxon>
        <taxon>Homotominae</taxon>
        <taxon>Mycopsylla</taxon>
    </lineage>
</organism>
<evidence type="ECO:0000256" key="12">
    <source>
        <dbReference type="ARBA" id="ARBA00023027"/>
    </source>
</evidence>
<dbReference type="GO" id="GO:0042773">
    <property type="term" value="P:ATP synthesis coupled electron transport"/>
    <property type="evidence" value="ECO:0007669"/>
    <property type="project" value="InterPro"/>
</dbReference>
<evidence type="ECO:0000256" key="8">
    <source>
        <dbReference type="ARBA" id="ARBA00022692"/>
    </source>
</evidence>
<evidence type="ECO:0000256" key="15">
    <source>
        <dbReference type="ARBA" id="ARBA00023136"/>
    </source>
</evidence>
<keyword evidence="14 17" id="KW-0496">Mitochondrion</keyword>
<geneLocation type="mitochondrion" evidence="19"/>
<evidence type="ECO:0000256" key="7">
    <source>
        <dbReference type="ARBA" id="ARBA00022660"/>
    </source>
</evidence>
<evidence type="ECO:0000256" key="3">
    <source>
        <dbReference type="ARBA" id="ARBA00009025"/>
    </source>
</evidence>
<evidence type="ECO:0000256" key="16">
    <source>
        <dbReference type="ARBA" id="ARBA00049551"/>
    </source>
</evidence>
<evidence type="ECO:0000256" key="6">
    <source>
        <dbReference type="ARBA" id="ARBA00022448"/>
    </source>
</evidence>
<evidence type="ECO:0000256" key="9">
    <source>
        <dbReference type="ARBA" id="ARBA00022967"/>
    </source>
</evidence>
<keyword evidence="12 17" id="KW-0520">NAD</keyword>
<dbReference type="GO" id="GO:0015990">
    <property type="term" value="P:electron transport coupled proton transport"/>
    <property type="evidence" value="ECO:0007669"/>
    <property type="project" value="TreeGrafter"/>
</dbReference>
<feature type="transmembrane region" description="Helical" evidence="17">
    <location>
        <begin position="212"/>
        <end position="234"/>
    </location>
</feature>
<evidence type="ECO:0000256" key="5">
    <source>
        <dbReference type="ARBA" id="ARBA00021006"/>
    </source>
</evidence>
<feature type="transmembrane region" description="Helical" evidence="17">
    <location>
        <begin position="69"/>
        <end position="87"/>
    </location>
</feature>
<feature type="transmembrane region" description="Helical" evidence="17">
    <location>
        <begin position="7"/>
        <end position="35"/>
    </location>
</feature>
<evidence type="ECO:0000259" key="18">
    <source>
        <dbReference type="Pfam" id="PF00361"/>
    </source>
</evidence>
<evidence type="ECO:0000256" key="17">
    <source>
        <dbReference type="RuleBase" id="RU003297"/>
    </source>
</evidence>
<feature type="transmembrane region" description="Helical" evidence="17">
    <location>
        <begin position="269"/>
        <end position="291"/>
    </location>
</feature>
<keyword evidence="9" id="KW-1278">Translocase</keyword>
<comment type="function">
    <text evidence="17">Core subunit of the mitochondrial membrane respiratory chain NADH dehydrogenase (Complex I) which catalyzes electron transfer from NADH through the respiratory chain, using ubiquinone as an electron acceptor. Essential for the catalytic activity and assembly of complex I.</text>
</comment>
<keyword evidence="13 17" id="KW-0830">Ubiquinone</keyword>
<dbReference type="InterPro" id="IPR001750">
    <property type="entry name" value="ND/Mrp_TM"/>
</dbReference>
<keyword evidence="10 17" id="KW-0249">Electron transport</keyword>
<keyword evidence="15 17" id="KW-0472">Membrane</keyword>
<comment type="similarity">
    <text evidence="3 17">Belongs to the complex I subunit 4 family.</text>
</comment>
<feature type="transmembrane region" description="Helical" evidence="17">
    <location>
        <begin position="179"/>
        <end position="200"/>
    </location>
</feature>